<evidence type="ECO:0000313" key="1">
    <source>
        <dbReference type="EMBL" id="GAL93077.1"/>
    </source>
</evidence>
<proteinExistence type="predicted"/>
<organism evidence="1 2">
    <name type="scientific">Microcystis aeruginosa NIES-44</name>
    <dbReference type="NCBI Taxonomy" id="449439"/>
    <lineage>
        <taxon>Bacteria</taxon>
        <taxon>Bacillati</taxon>
        <taxon>Cyanobacteriota</taxon>
        <taxon>Cyanophyceae</taxon>
        <taxon>Oscillatoriophycideae</taxon>
        <taxon>Chroococcales</taxon>
        <taxon>Microcystaceae</taxon>
        <taxon>Microcystis</taxon>
    </lineage>
</organism>
<gene>
    <name evidence="1" type="ORF">N44_01764</name>
</gene>
<protein>
    <submittedName>
        <fullName evidence="1">Uncharacterized protein</fullName>
    </submittedName>
</protein>
<name>A0A0A1VTD5_MICAE</name>
<sequence length="41" mass="4725">MWSGLSCFYWCISYANFCYLLGEKGDQAIALFCIFQFTAVI</sequence>
<reference evidence="2" key="1">
    <citation type="journal article" date="2015" name="Genome">
        <title>Whole Genome Sequence of the Non-Microcystin-Producing Microcystis aeruginosa Strain NIES-44.</title>
        <authorList>
            <person name="Okano K."/>
            <person name="Miyata N."/>
            <person name="Ozaki Y."/>
        </authorList>
    </citation>
    <scope>NUCLEOTIDE SEQUENCE [LARGE SCALE GENOMIC DNA]</scope>
    <source>
        <strain evidence="2">NIES-44</strain>
    </source>
</reference>
<dbReference type="EMBL" id="BBPA01000033">
    <property type="protein sequence ID" value="GAL93077.1"/>
    <property type="molecule type" value="Genomic_DNA"/>
</dbReference>
<comment type="caution">
    <text evidence="1">The sequence shown here is derived from an EMBL/GenBank/DDBJ whole genome shotgun (WGS) entry which is preliminary data.</text>
</comment>
<evidence type="ECO:0000313" key="2">
    <source>
        <dbReference type="Proteomes" id="UP000030321"/>
    </source>
</evidence>
<dbReference type="Proteomes" id="UP000030321">
    <property type="component" value="Unassembled WGS sequence"/>
</dbReference>
<dbReference type="AlphaFoldDB" id="A0A0A1VTD5"/>
<accession>A0A0A1VTD5</accession>